<protein>
    <submittedName>
        <fullName evidence="1">Uncharacterized protein</fullName>
    </submittedName>
</protein>
<gene>
    <name evidence="1" type="ORF">B296_00029617</name>
</gene>
<evidence type="ECO:0000313" key="2">
    <source>
        <dbReference type="Proteomes" id="UP000287651"/>
    </source>
</evidence>
<dbReference type="EMBL" id="AMZH03002092">
    <property type="protein sequence ID" value="RRT76812.1"/>
    <property type="molecule type" value="Genomic_DNA"/>
</dbReference>
<reference evidence="1 2" key="1">
    <citation type="journal article" date="2014" name="Agronomy (Basel)">
        <title>A Draft Genome Sequence for Ensete ventricosum, the Drought-Tolerant Tree Against Hunger.</title>
        <authorList>
            <person name="Harrison J."/>
            <person name="Moore K.A."/>
            <person name="Paszkiewicz K."/>
            <person name="Jones T."/>
            <person name="Grant M."/>
            <person name="Ambacheew D."/>
            <person name="Muzemil S."/>
            <person name="Studholme D.J."/>
        </authorList>
    </citation>
    <scope>NUCLEOTIDE SEQUENCE [LARGE SCALE GENOMIC DNA]</scope>
</reference>
<proteinExistence type="predicted"/>
<accession>A0A427AKY6</accession>
<dbReference type="AlphaFoldDB" id="A0A427AKY6"/>
<organism evidence="1 2">
    <name type="scientific">Ensete ventricosum</name>
    <name type="common">Abyssinian banana</name>
    <name type="synonym">Musa ensete</name>
    <dbReference type="NCBI Taxonomy" id="4639"/>
    <lineage>
        <taxon>Eukaryota</taxon>
        <taxon>Viridiplantae</taxon>
        <taxon>Streptophyta</taxon>
        <taxon>Embryophyta</taxon>
        <taxon>Tracheophyta</taxon>
        <taxon>Spermatophyta</taxon>
        <taxon>Magnoliopsida</taxon>
        <taxon>Liliopsida</taxon>
        <taxon>Zingiberales</taxon>
        <taxon>Musaceae</taxon>
        <taxon>Ensete</taxon>
    </lineage>
</organism>
<sequence length="232" mass="26145">MALTVREGFLLDCESLNGVPEMPLGVHRPLLLEDSRELFNWLAMGEMEAVAILHQFFCYHRNRDGNGEDLNVRDGAQRSLLAENLLESTGSNQWLASTSSPKRHLRHIVPRDPLPWNAEVEFLSRVSKIRLPPPPRDGCRERSEEGEITSIAGNTVIFRSHGKGGDEDREAELSPLKFGMVGEEIYCSGFPTAADFGFLEELIIRSTFFGPEPHPEDIVRFHGFACSSRNRR</sequence>
<dbReference type="Proteomes" id="UP000287651">
    <property type="component" value="Unassembled WGS sequence"/>
</dbReference>
<comment type="caution">
    <text evidence="1">The sequence shown here is derived from an EMBL/GenBank/DDBJ whole genome shotgun (WGS) entry which is preliminary data.</text>
</comment>
<evidence type="ECO:0000313" key="1">
    <source>
        <dbReference type="EMBL" id="RRT76812.1"/>
    </source>
</evidence>
<name>A0A427AKY6_ENSVE</name>